<comment type="subcellular location">
    <subcellularLocation>
        <location evidence="1">Membrane</location>
        <topology evidence="1">Multi-pass membrane protein</topology>
    </subcellularLocation>
</comment>
<dbReference type="PANTHER" id="PTHR43066">
    <property type="entry name" value="RHOMBOID-RELATED PROTEIN"/>
    <property type="match status" value="1"/>
</dbReference>
<dbReference type="PANTHER" id="PTHR43066:SF5">
    <property type="entry name" value="RHOMBOID-LIKE PROTEIN 11, CHLOROPLASTIC-RELATED"/>
    <property type="match status" value="1"/>
</dbReference>
<feature type="compositionally biased region" description="Low complexity" evidence="5">
    <location>
        <begin position="295"/>
        <end position="307"/>
    </location>
</feature>
<accession>A0A5C5Z8W1</accession>
<keyword evidence="3 6" id="KW-1133">Transmembrane helix</keyword>
<dbReference type="Pfam" id="PF01694">
    <property type="entry name" value="Rhomboid"/>
    <property type="match status" value="1"/>
</dbReference>
<reference evidence="8 9" key="1">
    <citation type="submission" date="2019-02" db="EMBL/GenBank/DDBJ databases">
        <title>Deep-cultivation of Planctomycetes and their phenomic and genomic characterization uncovers novel biology.</title>
        <authorList>
            <person name="Wiegand S."/>
            <person name="Jogler M."/>
            <person name="Boedeker C."/>
            <person name="Pinto D."/>
            <person name="Vollmers J."/>
            <person name="Rivas-Marin E."/>
            <person name="Kohn T."/>
            <person name="Peeters S.H."/>
            <person name="Heuer A."/>
            <person name="Rast P."/>
            <person name="Oberbeckmann S."/>
            <person name="Bunk B."/>
            <person name="Jeske O."/>
            <person name="Meyerdierks A."/>
            <person name="Storesund J.E."/>
            <person name="Kallscheuer N."/>
            <person name="Luecker S."/>
            <person name="Lage O.M."/>
            <person name="Pohl T."/>
            <person name="Merkel B.J."/>
            <person name="Hornburger P."/>
            <person name="Mueller R.-W."/>
            <person name="Bruemmer F."/>
            <person name="Labrenz M."/>
            <person name="Spormann A.M."/>
            <person name="Op Den Camp H."/>
            <person name="Overmann J."/>
            <person name="Amann R."/>
            <person name="Jetten M.S.M."/>
            <person name="Mascher T."/>
            <person name="Medema M.H."/>
            <person name="Devos D.P."/>
            <person name="Kaster A.-K."/>
            <person name="Ovreas L."/>
            <person name="Rohde M."/>
            <person name="Galperin M.Y."/>
            <person name="Jogler C."/>
        </authorList>
    </citation>
    <scope>NUCLEOTIDE SEQUENCE [LARGE SCALE GENOMIC DNA]</scope>
    <source>
        <strain evidence="8 9">CA13</strain>
    </source>
</reference>
<evidence type="ECO:0000256" key="5">
    <source>
        <dbReference type="SAM" id="MobiDB-lite"/>
    </source>
</evidence>
<dbReference type="Proteomes" id="UP000315010">
    <property type="component" value="Unassembled WGS sequence"/>
</dbReference>
<dbReference type="OrthoDB" id="267668at2"/>
<protein>
    <submittedName>
        <fullName evidence="8">Rhomboid family protein</fullName>
    </submittedName>
</protein>
<evidence type="ECO:0000313" key="8">
    <source>
        <dbReference type="EMBL" id="TWT83754.1"/>
    </source>
</evidence>
<evidence type="ECO:0000256" key="1">
    <source>
        <dbReference type="ARBA" id="ARBA00004141"/>
    </source>
</evidence>
<keyword evidence="9" id="KW-1185">Reference proteome</keyword>
<keyword evidence="4 6" id="KW-0472">Membrane</keyword>
<dbReference type="SUPFAM" id="SSF144091">
    <property type="entry name" value="Rhomboid-like"/>
    <property type="match status" value="1"/>
</dbReference>
<dbReference type="EMBL" id="SJPJ01000001">
    <property type="protein sequence ID" value="TWT83754.1"/>
    <property type="molecule type" value="Genomic_DNA"/>
</dbReference>
<sequence length="449" mass="49631">MLFVPYSTDAPLYHWPIATGSIIAVNVIVFFATTFQAMCGNIEYESLHWLILEFNQINPFQWVSQAFMHADFSHLLGNMFFLWAFGVVVEGKIGGVVFTILYFAMTAIDGAMVQIPMFVLSGESGALGASGVIFALMMIALIWAPENEISCFYWFFRLVGSVDIRIITLAVTFVFMQVAFLFLNGFSMSSEMLHMIGAVIGTPVGFLMLRQGWVDCEGWDVVSRNPALLELPWLASDDQRRRVQTTDRTDDDPVERALALDGASKGRAGASANASPSKAPVRKPVVSTPRPVASAATKTPAKAKPAAEQTSMSNAAVPVIDVNAHPEFNRLSFTLRQSVDTENLVMAEQAFSRLEQLKLTPGLSERMLFRYVAMLGKQKKWVEAIRPLNLIANRNGALADESRIRIAQVQISVLKKPQLALVTLQQIDASPNQKPDILKKRQQLLASVQ</sequence>
<dbReference type="AlphaFoldDB" id="A0A5C5Z8W1"/>
<proteinExistence type="predicted"/>
<comment type="caution">
    <text evidence="8">The sequence shown here is derived from an EMBL/GenBank/DDBJ whole genome shotgun (WGS) entry which is preliminary data.</text>
</comment>
<organism evidence="8 9">
    <name type="scientific">Novipirellula herctigrandis</name>
    <dbReference type="NCBI Taxonomy" id="2527986"/>
    <lineage>
        <taxon>Bacteria</taxon>
        <taxon>Pseudomonadati</taxon>
        <taxon>Planctomycetota</taxon>
        <taxon>Planctomycetia</taxon>
        <taxon>Pirellulales</taxon>
        <taxon>Pirellulaceae</taxon>
        <taxon>Novipirellula</taxon>
    </lineage>
</organism>
<dbReference type="GO" id="GO:0004252">
    <property type="term" value="F:serine-type endopeptidase activity"/>
    <property type="evidence" value="ECO:0007669"/>
    <property type="project" value="InterPro"/>
</dbReference>
<dbReference type="Gene3D" id="1.20.1540.10">
    <property type="entry name" value="Rhomboid-like"/>
    <property type="match status" value="1"/>
</dbReference>
<evidence type="ECO:0000256" key="2">
    <source>
        <dbReference type="ARBA" id="ARBA00022692"/>
    </source>
</evidence>
<feature type="domain" description="Peptidase S54 rhomboid" evidence="7">
    <location>
        <begin position="60"/>
        <end position="210"/>
    </location>
</feature>
<dbReference type="InterPro" id="IPR035952">
    <property type="entry name" value="Rhomboid-like_sf"/>
</dbReference>
<gene>
    <name evidence="8" type="ORF">CA13_52250</name>
</gene>
<evidence type="ECO:0000259" key="7">
    <source>
        <dbReference type="Pfam" id="PF01694"/>
    </source>
</evidence>
<evidence type="ECO:0000256" key="3">
    <source>
        <dbReference type="ARBA" id="ARBA00022989"/>
    </source>
</evidence>
<evidence type="ECO:0000256" key="6">
    <source>
        <dbReference type="SAM" id="Phobius"/>
    </source>
</evidence>
<keyword evidence="2 6" id="KW-0812">Transmembrane</keyword>
<dbReference type="RefSeq" id="WP_146401114.1">
    <property type="nucleotide sequence ID" value="NZ_SJPJ01000001.1"/>
</dbReference>
<evidence type="ECO:0000256" key="4">
    <source>
        <dbReference type="ARBA" id="ARBA00023136"/>
    </source>
</evidence>
<feature type="transmembrane region" description="Helical" evidence="6">
    <location>
        <begin position="80"/>
        <end position="105"/>
    </location>
</feature>
<feature type="transmembrane region" description="Helical" evidence="6">
    <location>
        <begin position="12"/>
        <end position="32"/>
    </location>
</feature>
<dbReference type="InterPro" id="IPR022764">
    <property type="entry name" value="Peptidase_S54_rhomboid_dom"/>
</dbReference>
<dbReference type="GO" id="GO:0016020">
    <property type="term" value="C:membrane"/>
    <property type="evidence" value="ECO:0007669"/>
    <property type="project" value="UniProtKB-SubCell"/>
</dbReference>
<feature type="transmembrane region" description="Helical" evidence="6">
    <location>
        <begin position="166"/>
        <end position="186"/>
    </location>
</feature>
<feature type="transmembrane region" description="Helical" evidence="6">
    <location>
        <begin position="125"/>
        <end position="145"/>
    </location>
</feature>
<name>A0A5C5Z8W1_9BACT</name>
<evidence type="ECO:0000313" key="9">
    <source>
        <dbReference type="Proteomes" id="UP000315010"/>
    </source>
</evidence>
<feature type="region of interest" description="Disordered" evidence="5">
    <location>
        <begin position="263"/>
        <end position="310"/>
    </location>
</feature>